<evidence type="ECO:0000256" key="5">
    <source>
        <dbReference type="ARBA" id="ARBA00023136"/>
    </source>
</evidence>
<gene>
    <name evidence="9" type="ORF">TrRE_jg9823</name>
</gene>
<dbReference type="Pfam" id="PF07690">
    <property type="entry name" value="MFS_1"/>
    <property type="match status" value="1"/>
</dbReference>
<evidence type="ECO:0000313" key="9">
    <source>
        <dbReference type="EMBL" id="GMH56402.1"/>
    </source>
</evidence>
<feature type="transmembrane region" description="Helical" evidence="7">
    <location>
        <begin position="226"/>
        <end position="247"/>
    </location>
</feature>
<feature type="transmembrane region" description="Helical" evidence="7">
    <location>
        <begin position="42"/>
        <end position="62"/>
    </location>
</feature>
<comment type="subcellular location">
    <subcellularLocation>
        <location evidence="1">Membrane</location>
        <topology evidence="1">Multi-pass membrane protein</topology>
    </subcellularLocation>
</comment>
<proteinExistence type="inferred from homology"/>
<accession>A0A9W7DVE5</accession>
<dbReference type="InterPro" id="IPR020846">
    <property type="entry name" value="MFS_dom"/>
</dbReference>
<dbReference type="GO" id="GO:0022857">
    <property type="term" value="F:transmembrane transporter activity"/>
    <property type="evidence" value="ECO:0007669"/>
    <property type="project" value="InterPro"/>
</dbReference>
<feature type="transmembrane region" description="Helical" evidence="7">
    <location>
        <begin position="12"/>
        <end position="35"/>
    </location>
</feature>
<dbReference type="SUPFAM" id="SSF103473">
    <property type="entry name" value="MFS general substrate transporter"/>
    <property type="match status" value="1"/>
</dbReference>
<dbReference type="GO" id="GO:0016020">
    <property type="term" value="C:membrane"/>
    <property type="evidence" value="ECO:0007669"/>
    <property type="project" value="UniProtKB-SubCell"/>
</dbReference>
<evidence type="ECO:0000256" key="4">
    <source>
        <dbReference type="ARBA" id="ARBA00022989"/>
    </source>
</evidence>
<dbReference type="InterPro" id="IPR011701">
    <property type="entry name" value="MFS"/>
</dbReference>
<sequence length="388" mass="40014">MNVDLAFSQGQYGVLASVGFTLLFATASLFAGGFVDRNDRRLVGVASCAVWSVATLATGLAGSYPQVLGARVMTGLACAFTTPAAYTWISDKFSPSRQSLANSLYSSAVYLGGGLASLSLLLNSSVGWRSSYLVVGAFGLIAALVAWFVVEPDDPGRGAVVESTAASAEPTTKKMGGDSILPLLRSPLPGTIFLASFLRFCAGLTIGIWGATYFKDAFPDSASSYAVVNALIVSICGGVSGIGGGVVADELSKRGYSRLLVPVAGSILGALTWAGVMHATSFTAAMAWLAASYLGAEVWFGPTISVLQSSVPADRGGTAQGIFTLTGAIANLAPAVLGGVLGMGGGFELGGLLEWAVVVFYVGSAGFFSKAILEERRQEEEEEEEKKE</sequence>
<dbReference type="InterPro" id="IPR044770">
    <property type="entry name" value="MFS_spinster-like"/>
</dbReference>
<protein>
    <recommendedName>
        <fullName evidence="8">Major facilitator superfamily (MFS) profile domain-containing protein</fullName>
    </recommendedName>
</protein>
<evidence type="ECO:0000256" key="6">
    <source>
        <dbReference type="ARBA" id="ARBA00024338"/>
    </source>
</evidence>
<evidence type="ECO:0000313" key="10">
    <source>
        <dbReference type="Proteomes" id="UP001165082"/>
    </source>
</evidence>
<feature type="transmembrane region" description="Helical" evidence="7">
    <location>
        <begin position="68"/>
        <end position="88"/>
    </location>
</feature>
<dbReference type="OrthoDB" id="3639251at2759"/>
<feature type="transmembrane region" description="Helical" evidence="7">
    <location>
        <begin position="282"/>
        <end position="300"/>
    </location>
</feature>
<dbReference type="InterPro" id="IPR036259">
    <property type="entry name" value="MFS_trans_sf"/>
</dbReference>
<keyword evidence="5 7" id="KW-0472">Membrane</keyword>
<feature type="transmembrane region" description="Helical" evidence="7">
    <location>
        <begin position="192"/>
        <end position="214"/>
    </location>
</feature>
<evidence type="ECO:0000256" key="2">
    <source>
        <dbReference type="ARBA" id="ARBA00022448"/>
    </source>
</evidence>
<feature type="transmembrane region" description="Helical" evidence="7">
    <location>
        <begin position="321"/>
        <end position="343"/>
    </location>
</feature>
<dbReference type="AlphaFoldDB" id="A0A9W7DVE5"/>
<dbReference type="PANTHER" id="PTHR23505:SF52">
    <property type="entry name" value="MAJOR FACILITATOR SUPERFAMILY PROTEIN"/>
    <property type="match status" value="1"/>
</dbReference>
<dbReference type="EMBL" id="BRXZ01002185">
    <property type="protein sequence ID" value="GMH56402.1"/>
    <property type="molecule type" value="Genomic_DNA"/>
</dbReference>
<organism evidence="9 10">
    <name type="scientific">Triparma retinervis</name>
    <dbReference type="NCBI Taxonomy" id="2557542"/>
    <lineage>
        <taxon>Eukaryota</taxon>
        <taxon>Sar</taxon>
        <taxon>Stramenopiles</taxon>
        <taxon>Ochrophyta</taxon>
        <taxon>Bolidophyceae</taxon>
        <taxon>Parmales</taxon>
        <taxon>Triparmaceae</taxon>
        <taxon>Triparma</taxon>
    </lineage>
</organism>
<evidence type="ECO:0000259" key="8">
    <source>
        <dbReference type="PROSITE" id="PS50850"/>
    </source>
</evidence>
<keyword evidence="4 7" id="KW-1133">Transmembrane helix</keyword>
<evidence type="ECO:0000256" key="7">
    <source>
        <dbReference type="SAM" id="Phobius"/>
    </source>
</evidence>
<keyword evidence="2" id="KW-0813">Transport</keyword>
<comment type="similarity">
    <text evidence="6">Belongs to the major facilitator superfamily. Spinster (TC 2.A.1.49) family.</text>
</comment>
<evidence type="ECO:0000256" key="3">
    <source>
        <dbReference type="ARBA" id="ARBA00022692"/>
    </source>
</evidence>
<keyword evidence="10" id="KW-1185">Reference proteome</keyword>
<feature type="transmembrane region" description="Helical" evidence="7">
    <location>
        <begin position="355"/>
        <end position="373"/>
    </location>
</feature>
<feature type="domain" description="Major facilitator superfamily (MFS) profile" evidence="8">
    <location>
        <begin position="1"/>
        <end position="377"/>
    </location>
</feature>
<dbReference type="Proteomes" id="UP001165082">
    <property type="component" value="Unassembled WGS sequence"/>
</dbReference>
<keyword evidence="3 7" id="KW-0812">Transmembrane</keyword>
<evidence type="ECO:0000256" key="1">
    <source>
        <dbReference type="ARBA" id="ARBA00004141"/>
    </source>
</evidence>
<feature type="transmembrane region" description="Helical" evidence="7">
    <location>
        <begin position="132"/>
        <end position="150"/>
    </location>
</feature>
<dbReference type="PROSITE" id="PS50850">
    <property type="entry name" value="MFS"/>
    <property type="match status" value="1"/>
</dbReference>
<feature type="transmembrane region" description="Helical" evidence="7">
    <location>
        <begin position="100"/>
        <end position="120"/>
    </location>
</feature>
<dbReference type="Gene3D" id="1.20.1250.20">
    <property type="entry name" value="MFS general substrate transporter like domains"/>
    <property type="match status" value="2"/>
</dbReference>
<name>A0A9W7DVE5_9STRA</name>
<comment type="caution">
    <text evidence="9">The sequence shown here is derived from an EMBL/GenBank/DDBJ whole genome shotgun (WGS) entry which is preliminary data.</text>
</comment>
<feature type="transmembrane region" description="Helical" evidence="7">
    <location>
        <begin position="259"/>
        <end position="276"/>
    </location>
</feature>
<reference evidence="9" key="1">
    <citation type="submission" date="2022-07" db="EMBL/GenBank/DDBJ databases">
        <title>Genome analysis of Parmales, a sister group of diatoms, reveals the evolutionary specialization of diatoms from phago-mixotrophs to photoautotrophs.</title>
        <authorList>
            <person name="Ban H."/>
            <person name="Sato S."/>
            <person name="Yoshikawa S."/>
            <person name="Kazumasa Y."/>
            <person name="Nakamura Y."/>
            <person name="Ichinomiya M."/>
            <person name="Saitoh K."/>
            <person name="Sato N."/>
            <person name="Blanc-Mathieu R."/>
            <person name="Endo H."/>
            <person name="Kuwata A."/>
            <person name="Ogata H."/>
        </authorList>
    </citation>
    <scope>NUCLEOTIDE SEQUENCE</scope>
</reference>
<dbReference type="PANTHER" id="PTHR23505">
    <property type="entry name" value="SPINSTER"/>
    <property type="match status" value="1"/>
</dbReference>